<dbReference type="SUPFAM" id="SSF46955">
    <property type="entry name" value="Putative DNA-binding domain"/>
    <property type="match status" value="1"/>
</dbReference>
<keyword evidence="3" id="KW-0238">DNA-binding</keyword>
<keyword evidence="2" id="KW-0805">Transcription regulation</keyword>
<evidence type="ECO:0000313" key="7">
    <source>
        <dbReference type="Proteomes" id="UP000051568"/>
    </source>
</evidence>
<keyword evidence="1" id="KW-0678">Repressor</keyword>
<feature type="domain" description="HTH merR-type" evidence="5">
    <location>
        <begin position="11"/>
        <end position="79"/>
    </location>
</feature>
<gene>
    <name evidence="6" type="ORF">IV80_GL000257</name>
</gene>
<evidence type="ECO:0000256" key="2">
    <source>
        <dbReference type="ARBA" id="ARBA00023015"/>
    </source>
</evidence>
<evidence type="ECO:0000256" key="4">
    <source>
        <dbReference type="ARBA" id="ARBA00023163"/>
    </source>
</evidence>
<proteinExistence type="predicted"/>
<reference evidence="6 7" key="1">
    <citation type="journal article" date="2015" name="Genome Announc.">
        <title>Expanding the biotechnology potential of lactobacilli through comparative genomics of 213 strains and associated genera.</title>
        <authorList>
            <person name="Sun Z."/>
            <person name="Harris H.M."/>
            <person name="McCann A."/>
            <person name="Guo C."/>
            <person name="Argimon S."/>
            <person name="Zhang W."/>
            <person name="Yang X."/>
            <person name="Jeffery I.B."/>
            <person name="Cooney J.C."/>
            <person name="Kagawa T.F."/>
            <person name="Liu W."/>
            <person name="Song Y."/>
            <person name="Salvetti E."/>
            <person name="Wrobel A."/>
            <person name="Rasinkangas P."/>
            <person name="Parkhill J."/>
            <person name="Rea M.C."/>
            <person name="O'Sullivan O."/>
            <person name="Ritari J."/>
            <person name="Douillard F.P."/>
            <person name="Paul Ross R."/>
            <person name="Yang R."/>
            <person name="Briner A.E."/>
            <person name="Felis G.E."/>
            <person name="de Vos W.M."/>
            <person name="Barrangou R."/>
            <person name="Klaenhammer T.R."/>
            <person name="Caufield P.W."/>
            <person name="Cui Y."/>
            <person name="Zhang H."/>
            <person name="O'Toole P.W."/>
        </authorList>
    </citation>
    <scope>NUCLEOTIDE SEQUENCE [LARGE SCALE GENOMIC DNA]</scope>
    <source>
        <strain evidence="6 7">DSM 17757</strain>
    </source>
</reference>
<dbReference type="CDD" id="cd01105">
    <property type="entry name" value="HTH_GlnR-like"/>
    <property type="match status" value="1"/>
</dbReference>
<organism evidence="6 7">
    <name type="scientific">Pediococcus cellicola</name>
    <dbReference type="NCBI Taxonomy" id="319652"/>
    <lineage>
        <taxon>Bacteria</taxon>
        <taxon>Bacillati</taxon>
        <taxon>Bacillota</taxon>
        <taxon>Bacilli</taxon>
        <taxon>Lactobacillales</taxon>
        <taxon>Lactobacillaceae</taxon>
        <taxon>Pediococcus</taxon>
    </lineage>
</organism>
<dbReference type="EMBL" id="JQBR01000001">
    <property type="protein sequence ID" value="KRN67713.1"/>
    <property type="molecule type" value="Genomic_DNA"/>
</dbReference>
<dbReference type="InterPro" id="IPR000551">
    <property type="entry name" value="MerR-type_HTH_dom"/>
</dbReference>
<comment type="caution">
    <text evidence="6">The sequence shown here is derived from an EMBL/GenBank/DDBJ whole genome shotgun (WGS) entry which is preliminary data.</text>
</comment>
<dbReference type="GO" id="GO:0003677">
    <property type="term" value="F:DNA binding"/>
    <property type="evidence" value="ECO:0007669"/>
    <property type="project" value="UniProtKB-KW"/>
</dbReference>
<dbReference type="GO" id="GO:0003700">
    <property type="term" value="F:DNA-binding transcription factor activity"/>
    <property type="evidence" value="ECO:0007669"/>
    <property type="project" value="InterPro"/>
</dbReference>
<evidence type="ECO:0000259" key="5">
    <source>
        <dbReference type="PROSITE" id="PS50937"/>
    </source>
</evidence>
<dbReference type="InterPro" id="IPR047057">
    <property type="entry name" value="MerR_fam"/>
</dbReference>
<dbReference type="STRING" id="319652.IV80_GL000257"/>
<dbReference type="PANTHER" id="PTHR30204:SF65">
    <property type="entry name" value="HTH-TYPE TRANSCRIPTIONAL REGULATOR TNRA"/>
    <property type="match status" value="1"/>
</dbReference>
<dbReference type="PROSITE" id="PS50937">
    <property type="entry name" value="HTH_MERR_2"/>
    <property type="match status" value="1"/>
</dbReference>
<evidence type="ECO:0000256" key="1">
    <source>
        <dbReference type="ARBA" id="ARBA00022491"/>
    </source>
</evidence>
<dbReference type="Proteomes" id="UP000051568">
    <property type="component" value="Unassembled WGS sequence"/>
</dbReference>
<dbReference type="RefSeq" id="WP_057748331.1">
    <property type="nucleotide sequence ID" value="NZ_BJVH01000001.1"/>
</dbReference>
<dbReference type="PATRIC" id="fig|319652.3.peg.259"/>
<keyword evidence="4" id="KW-0804">Transcription</keyword>
<dbReference type="Pfam" id="PF13411">
    <property type="entry name" value="MerR_1"/>
    <property type="match status" value="1"/>
</dbReference>
<keyword evidence="7" id="KW-1185">Reference proteome</keyword>
<protein>
    <submittedName>
        <fullName evidence="6">Glutamine synthetase repressor</fullName>
    </submittedName>
</protein>
<sequence length="129" mass="14982">MEKQLQRSRAVLPMGTVMKLTDLSARQIRYYETQALVKPVRNEGNRRQFSLIDVDRLLEIKNYLDEGFNIAEIKQVYAKQARHHRQQQQNEHSVSDEDVRQALHNEFLNIAGLNRGHGTIFPADNPSVK</sequence>
<dbReference type="Gene3D" id="1.10.1660.10">
    <property type="match status" value="1"/>
</dbReference>
<accession>A0A0R2IRE8</accession>
<name>A0A0R2IRE8_9LACO</name>
<dbReference type="PANTHER" id="PTHR30204">
    <property type="entry name" value="REDOX-CYCLING DRUG-SENSING TRANSCRIPTIONAL ACTIVATOR SOXR"/>
    <property type="match status" value="1"/>
</dbReference>
<dbReference type="OrthoDB" id="9806513at2"/>
<dbReference type="AlphaFoldDB" id="A0A0R2IRE8"/>
<dbReference type="InterPro" id="IPR009061">
    <property type="entry name" value="DNA-bd_dom_put_sf"/>
</dbReference>
<evidence type="ECO:0000256" key="3">
    <source>
        <dbReference type="ARBA" id="ARBA00023125"/>
    </source>
</evidence>
<evidence type="ECO:0000313" key="6">
    <source>
        <dbReference type="EMBL" id="KRN67713.1"/>
    </source>
</evidence>
<dbReference type="SMART" id="SM00422">
    <property type="entry name" value="HTH_MERR"/>
    <property type="match status" value="1"/>
</dbReference>